<dbReference type="Gene3D" id="1.20.140.100">
    <property type="entry name" value="Dynein heavy chain, N-terminal domain 2"/>
    <property type="match status" value="1"/>
</dbReference>
<sequence>MRERHWDKLKEETQPFDHRSDDFTLDKIFEIGLPEHLELIAQIAGQATEEAVIEKKIEEVTAFWNQQEYILTTYKNIARIGSVEDIEQQIDDHLMELASMKGSRYVATFVTELENWEHLLTQMMLTTEKLMMAQKEWLYLESIFGVSEDMRRQMAKEARDFSNVNAEWERIVKQILADKLVLHTSQIPQIVIRCTDVQKKLEIIKNSLNKFLEDKRMLFPRFYFLSDDDLLKILGHARDPQVMKEF</sequence>
<feature type="domain" description="Dynein heavy chain linker" evidence="13">
    <location>
        <begin position="1"/>
        <end position="244"/>
    </location>
</feature>
<comment type="subcellular location">
    <subcellularLocation>
        <location evidence="1">Cytoplasm</location>
        <location evidence="1">Cytoskeleton</location>
        <location evidence="1">Cilium axoneme</location>
    </subcellularLocation>
</comment>
<dbReference type="InterPro" id="IPR042222">
    <property type="entry name" value="Dynein_2_N"/>
</dbReference>
<keyword evidence="5" id="KW-0547">Nucleotide-binding</keyword>
<dbReference type="GO" id="GO:0030286">
    <property type="term" value="C:dynein complex"/>
    <property type="evidence" value="ECO:0007669"/>
    <property type="project" value="UniProtKB-KW"/>
</dbReference>
<dbReference type="GO" id="GO:0007018">
    <property type="term" value="P:microtubule-based movement"/>
    <property type="evidence" value="ECO:0007669"/>
    <property type="project" value="InterPro"/>
</dbReference>
<keyword evidence="6" id="KW-0067">ATP-binding</keyword>
<dbReference type="FunFam" id="1.10.287.2620:FF:000002">
    <property type="entry name" value="Dynein heavy chain 2, axonemal"/>
    <property type="match status" value="1"/>
</dbReference>
<keyword evidence="12" id="KW-0966">Cell projection</keyword>
<dbReference type="FunFam" id="1.20.140.100:FF:000001">
    <property type="entry name" value="dynein heavy chain 17, axonemal"/>
    <property type="match status" value="1"/>
</dbReference>
<keyword evidence="4" id="KW-0493">Microtubule</keyword>
<evidence type="ECO:0000256" key="7">
    <source>
        <dbReference type="ARBA" id="ARBA00023017"/>
    </source>
</evidence>
<dbReference type="GO" id="GO:0005930">
    <property type="term" value="C:axoneme"/>
    <property type="evidence" value="ECO:0007669"/>
    <property type="project" value="UniProtKB-SubCell"/>
</dbReference>
<evidence type="ECO:0000256" key="11">
    <source>
        <dbReference type="ARBA" id="ARBA00023212"/>
    </source>
</evidence>
<evidence type="ECO:0000256" key="5">
    <source>
        <dbReference type="ARBA" id="ARBA00022741"/>
    </source>
</evidence>
<keyword evidence="11" id="KW-0206">Cytoskeleton</keyword>
<protein>
    <submittedName>
        <fullName evidence="14">Putative Dynein heavy chain, axonemal</fullName>
    </submittedName>
</protein>
<evidence type="ECO:0000256" key="8">
    <source>
        <dbReference type="ARBA" id="ARBA00023054"/>
    </source>
</evidence>
<keyword evidence="3" id="KW-0963">Cytoplasm</keyword>
<keyword evidence="9" id="KW-0969">Cilium</keyword>
<dbReference type="AlphaFoldDB" id="A0A5J4T863"/>
<evidence type="ECO:0000256" key="10">
    <source>
        <dbReference type="ARBA" id="ARBA00023175"/>
    </source>
</evidence>
<dbReference type="Gene3D" id="3.20.180.20">
    <property type="entry name" value="Dynein heavy chain, N-terminal domain 2"/>
    <property type="match status" value="1"/>
</dbReference>
<reference evidence="14 15" key="1">
    <citation type="submission" date="2019-03" db="EMBL/GenBank/DDBJ databases">
        <title>Single cell metagenomics reveals metabolic interactions within the superorganism composed of flagellate Streblomastix strix and complex community of Bacteroidetes bacteria on its surface.</title>
        <authorList>
            <person name="Treitli S.C."/>
            <person name="Kolisko M."/>
            <person name="Husnik F."/>
            <person name="Keeling P."/>
            <person name="Hampl V."/>
        </authorList>
    </citation>
    <scope>NUCLEOTIDE SEQUENCE [LARGE SCALE GENOMIC DNA]</scope>
    <source>
        <strain evidence="14">ST1C</strain>
    </source>
</reference>
<keyword evidence="10" id="KW-0505">Motor protein</keyword>
<gene>
    <name evidence="14" type="ORF">EZS28_050909</name>
</gene>
<proteinExistence type="inferred from homology"/>
<dbReference type="Gene3D" id="1.10.287.2620">
    <property type="match status" value="1"/>
</dbReference>
<evidence type="ECO:0000256" key="12">
    <source>
        <dbReference type="ARBA" id="ARBA00023273"/>
    </source>
</evidence>
<evidence type="ECO:0000256" key="3">
    <source>
        <dbReference type="ARBA" id="ARBA00022490"/>
    </source>
</evidence>
<comment type="caution">
    <text evidence="14">The sequence shown here is derived from an EMBL/GenBank/DDBJ whole genome shotgun (WGS) entry which is preliminary data.</text>
</comment>
<dbReference type="EMBL" id="SNRW01037870">
    <property type="protein sequence ID" value="KAA6353565.1"/>
    <property type="molecule type" value="Genomic_DNA"/>
</dbReference>
<organism evidence="14 15">
    <name type="scientific">Streblomastix strix</name>
    <dbReference type="NCBI Taxonomy" id="222440"/>
    <lineage>
        <taxon>Eukaryota</taxon>
        <taxon>Metamonada</taxon>
        <taxon>Preaxostyla</taxon>
        <taxon>Oxymonadida</taxon>
        <taxon>Streblomastigidae</taxon>
        <taxon>Streblomastix</taxon>
    </lineage>
</organism>
<dbReference type="InterPro" id="IPR026983">
    <property type="entry name" value="DHC"/>
</dbReference>
<evidence type="ECO:0000313" key="15">
    <source>
        <dbReference type="Proteomes" id="UP000324800"/>
    </source>
</evidence>
<dbReference type="GO" id="GO:0051959">
    <property type="term" value="F:dynein light intermediate chain binding"/>
    <property type="evidence" value="ECO:0007669"/>
    <property type="project" value="InterPro"/>
</dbReference>
<keyword evidence="7" id="KW-0243">Dynein</keyword>
<dbReference type="Proteomes" id="UP000324800">
    <property type="component" value="Unassembled WGS sequence"/>
</dbReference>
<keyword evidence="8" id="KW-0175">Coiled coil</keyword>
<dbReference type="InterPro" id="IPR042228">
    <property type="entry name" value="Dynein_linker_3"/>
</dbReference>
<evidence type="ECO:0000256" key="1">
    <source>
        <dbReference type="ARBA" id="ARBA00004430"/>
    </source>
</evidence>
<evidence type="ECO:0000256" key="2">
    <source>
        <dbReference type="ARBA" id="ARBA00008887"/>
    </source>
</evidence>
<evidence type="ECO:0000256" key="6">
    <source>
        <dbReference type="ARBA" id="ARBA00022840"/>
    </source>
</evidence>
<evidence type="ECO:0000259" key="13">
    <source>
        <dbReference type="Pfam" id="PF08393"/>
    </source>
</evidence>
<evidence type="ECO:0000256" key="9">
    <source>
        <dbReference type="ARBA" id="ARBA00023069"/>
    </source>
</evidence>
<dbReference type="Pfam" id="PF08393">
    <property type="entry name" value="DHC_N2"/>
    <property type="match status" value="1"/>
</dbReference>
<dbReference type="PANTHER" id="PTHR45703:SF32">
    <property type="entry name" value="DYNEINS HEAVY CHAIN"/>
    <property type="match status" value="1"/>
</dbReference>
<dbReference type="GO" id="GO:0005874">
    <property type="term" value="C:microtubule"/>
    <property type="evidence" value="ECO:0007669"/>
    <property type="project" value="UniProtKB-KW"/>
</dbReference>
<evidence type="ECO:0000256" key="4">
    <source>
        <dbReference type="ARBA" id="ARBA00022701"/>
    </source>
</evidence>
<dbReference type="PANTHER" id="PTHR45703">
    <property type="entry name" value="DYNEIN HEAVY CHAIN"/>
    <property type="match status" value="1"/>
</dbReference>
<dbReference type="InterPro" id="IPR013602">
    <property type="entry name" value="Dynein_heavy_linker"/>
</dbReference>
<dbReference type="GO" id="GO:0045505">
    <property type="term" value="F:dynein intermediate chain binding"/>
    <property type="evidence" value="ECO:0007669"/>
    <property type="project" value="InterPro"/>
</dbReference>
<comment type="similarity">
    <text evidence="2">Belongs to the dynein heavy chain family.</text>
</comment>
<dbReference type="OrthoDB" id="286107at2759"/>
<name>A0A5J4T863_9EUKA</name>
<evidence type="ECO:0000313" key="14">
    <source>
        <dbReference type="EMBL" id="KAA6353565.1"/>
    </source>
</evidence>
<accession>A0A5J4T863</accession>
<dbReference type="GO" id="GO:0005524">
    <property type="term" value="F:ATP binding"/>
    <property type="evidence" value="ECO:0007669"/>
    <property type="project" value="UniProtKB-KW"/>
</dbReference>